<evidence type="ECO:0000256" key="4">
    <source>
        <dbReference type="ARBA" id="ARBA00022766"/>
    </source>
</evidence>
<dbReference type="InterPro" id="IPR020287">
    <property type="entry name" value="Tail_sheath_C"/>
</dbReference>
<evidence type="ECO:0000256" key="7">
    <source>
        <dbReference type="ARBA" id="ARBA00023296"/>
    </source>
</evidence>
<comment type="similarity">
    <text evidence="1">Belongs to the myoviridae tail sheath protein family.</text>
</comment>
<evidence type="ECO:0000256" key="2">
    <source>
        <dbReference type="ARBA" id="ARBA00022595"/>
    </source>
</evidence>
<evidence type="ECO:0000256" key="1">
    <source>
        <dbReference type="ARBA" id="ARBA00008005"/>
    </source>
</evidence>
<dbReference type="PANTHER" id="PTHR35861:SF1">
    <property type="entry name" value="PHAGE TAIL SHEATH PROTEIN"/>
    <property type="match status" value="1"/>
</dbReference>
<keyword evidence="7" id="KW-1160">Virus entry into host cell</keyword>
<reference evidence="9" key="1">
    <citation type="submission" date="2020-04" db="EMBL/GenBank/DDBJ databases">
        <authorList>
            <person name="Chiriac C."/>
            <person name="Salcher M."/>
            <person name="Ghai R."/>
            <person name="Kavagutti S V."/>
        </authorList>
    </citation>
    <scope>NUCLEOTIDE SEQUENCE</scope>
</reference>
<evidence type="ECO:0000256" key="3">
    <source>
        <dbReference type="ARBA" id="ARBA00022732"/>
    </source>
</evidence>
<keyword evidence="5" id="KW-1229">Viral tail sheath protein</keyword>
<keyword evidence="4" id="KW-1242">Viral contractile tail ejection system</keyword>
<dbReference type="GO" id="GO:0098027">
    <property type="term" value="C:virus tail, sheath"/>
    <property type="evidence" value="ECO:0007669"/>
    <property type="project" value="UniProtKB-KW"/>
</dbReference>
<dbReference type="EMBL" id="LR796341">
    <property type="protein sequence ID" value="CAB4138081.1"/>
    <property type="molecule type" value="Genomic_DNA"/>
</dbReference>
<evidence type="ECO:0000259" key="8">
    <source>
        <dbReference type="Pfam" id="PF17482"/>
    </source>
</evidence>
<dbReference type="PANTHER" id="PTHR35861">
    <property type="match status" value="1"/>
</dbReference>
<keyword evidence="6" id="KW-1171">Viral genome ejection through host cell envelope</keyword>
<proteinExistence type="inferred from homology"/>
<evidence type="ECO:0000313" key="9">
    <source>
        <dbReference type="EMBL" id="CAB4138081.1"/>
    </source>
</evidence>
<dbReference type="InterPro" id="IPR052042">
    <property type="entry name" value="Tail_sheath_structural"/>
</dbReference>
<feature type="domain" description="Tail sheath protein C-terminal" evidence="8">
    <location>
        <begin position="998"/>
        <end position="1098"/>
    </location>
</feature>
<gene>
    <name evidence="9" type="ORF">UFOVP328_274</name>
</gene>
<dbReference type="GO" id="GO:0099000">
    <property type="term" value="P:symbiont genome ejection through host cell envelope, contractile tail mechanism"/>
    <property type="evidence" value="ECO:0007669"/>
    <property type="project" value="UniProtKB-KW"/>
</dbReference>
<keyword evidence="2" id="KW-1162">Viral penetration into host cytoplasm</keyword>
<protein>
    <submittedName>
        <fullName evidence="9">Phage tail sheath C-terminal domain containing protein</fullName>
    </submittedName>
</protein>
<name>A0A6J5LVD9_9CAUD</name>
<organism evidence="9">
    <name type="scientific">uncultured Caudovirales phage</name>
    <dbReference type="NCBI Taxonomy" id="2100421"/>
    <lineage>
        <taxon>Viruses</taxon>
        <taxon>Duplodnaviria</taxon>
        <taxon>Heunggongvirae</taxon>
        <taxon>Uroviricota</taxon>
        <taxon>Caudoviricetes</taxon>
        <taxon>Peduoviridae</taxon>
        <taxon>Maltschvirus</taxon>
        <taxon>Maltschvirus maltsch</taxon>
    </lineage>
</organism>
<sequence>MALLSPGVEVTVIDESQYIPAATNSVPYILIATAQNKVSGTGAGVAAGTLAANANRVYLIDSQRDLAATFGNPFFYKTTAGTPINGYELNEYGLLAAYSALGITNRAYVQRADIDLAELTATLTRPTGNPDNGTYWLDTANTLWGIFQWNITTGAFTNQVPLVITNPADIENNSTVPLQSIGSIGDYAINTLNIDNPAYFKRGGPSATQTSSTDLSDLYNTWVQIGSDEWKTAWPTVIGLNAPTSLTAGNRFLVNGELITVPNSPNNTVDGVADAINTVFSSGGGVYAATIDGRLNIYCDSTATADGSTGGEGAVVFENVSGFGTPLATLGITAGAVSYAPAFLASPHYQVPRWRSTDTQPEPTGSVWQKTTNVNLGANIVIKKFNSTLGTFVQQSCPIYANDADAIFALDPSGGGANIPVGSTFARLNAEFTDPSTFAIQIEQRYASGPTVITCENTNPTFVNGNIFTIRATQPGTAAYTPAGTVTLTTALGLDAAGFCAAVSAANVPYVSATVNSSGAIVFTHSLGGDITVSNAVGTPLAAAGLNDSILGVREVNQSGSTLALSNYTNILVGFSYTASPVAPDQDPANGRLWYYSATNQVDIMIQNNNEWVGYQTVTNDVRGYNLSLTNAAGPIISATAPTTQTNSAQSPLQYGDLWINTSDLENYPVVNRWENIDGVDQWVVVDNTDQTTESGILFADARWAPNGTTNPITDPLPTITSLLTSNYLDLDAPDSTLYPQGMLLFNTRRSGFNVKRFAVDYFNATSFPDDTLPVQTNAWVTASGNKANGSPYMGRQAQRALIVQALKAGIDANVEAREEQRQFNLIATPQYPELIPNMVALNNDRNNTAFVIGDTPLRLAPDSADIQQWATNGGGAGIASEDGLATGDVYLGVFYPSCQTTDLSGSPVVQPPSHMMIRTIVRSDEVAFPWLAPAGTRRGVIDNAARIGYVNATTGEFESIGVRQGLRDVLYENDINPITFVPGVGITNFGNKTVTTDTSALDRINVARLVAFIRGRLQEIAKTFLFEPNDQITRNEIKNSVDSLMIDLVNKRGIYDYLVVCDLTNNTPARIDRNELYVDIAIEPVKAVEFIYIPLRIKNTGEISSSIATVASAS</sequence>
<accession>A0A6J5LVD9</accession>
<keyword evidence="5" id="KW-0946">Virion</keyword>
<evidence type="ECO:0000256" key="6">
    <source>
        <dbReference type="ARBA" id="ARBA00023009"/>
    </source>
</evidence>
<dbReference type="Pfam" id="PF17482">
    <property type="entry name" value="Phage_sheath_1C"/>
    <property type="match status" value="1"/>
</dbReference>
<evidence type="ECO:0000256" key="5">
    <source>
        <dbReference type="ARBA" id="ARBA00023003"/>
    </source>
</evidence>
<keyword evidence="3" id="KW-1227">Viral tail protein</keyword>
<dbReference type="Gene3D" id="3.40.50.11780">
    <property type="match status" value="1"/>
</dbReference>